<dbReference type="PANTHER" id="PTHR43328:SF1">
    <property type="entry name" value="N-ACETYLTRANSFERASE DOMAIN-CONTAINING PROTEIN"/>
    <property type="match status" value="1"/>
</dbReference>
<feature type="compositionally biased region" description="Polar residues" evidence="1">
    <location>
        <begin position="1"/>
        <end position="23"/>
    </location>
</feature>
<dbReference type="Proteomes" id="UP000723463">
    <property type="component" value="Unassembled WGS sequence"/>
</dbReference>
<feature type="domain" description="N-acetyltransferase" evidence="2">
    <location>
        <begin position="51"/>
        <end position="220"/>
    </location>
</feature>
<feature type="region of interest" description="Disordered" evidence="1">
    <location>
        <begin position="1"/>
        <end position="29"/>
    </location>
</feature>
<dbReference type="Gene3D" id="3.40.630.30">
    <property type="match status" value="1"/>
</dbReference>
<organism evidence="3 4">
    <name type="scientific">Mortierella hygrophila</name>
    <dbReference type="NCBI Taxonomy" id="979708"/>
    <lineage>
        <taxon>Eukaryota</taxon>
        <taxon>Fungi</taxon>
        <taxon>Fungi incertae sedis</taxon>
        <taxon>Mucoromycota</taxon>
        <taxon>Mortierellomycotina</taxon>
        <taxon>Mortierellomycetes</taxon>
        <taxon>Mortierellales</taxon>
        <taxon>Mortierellaceae</taxon>
        <taxon>Mortierella</taxon>
    </lineage>
</organism>
<keyword evidence="4" id="KW-1185">Reference proteome</keyword>
<name>A0A9P6EXD1_9FUNG</name>
<proteinExistence type="predicted"/>
<sequence length="245" mass="27676">MSEPTATTIEATQPDPTENTTPMPTKRTPEEHARLLALHKSYPPIWLTPTITLGPWFPTDRETLVEYLNDARIYSYLCGPPFPYTLEDADFWLGIQVERMTEKGTPLDFCFRDMSRGGKAVGSIAVSNGSDDVLTGDDVGYWLAPEYHGQGLMTKALRLLLHRVSMVEAGKRKFNAHAFIGNYPSRRIMEKVGFVVQEGEGWEKTVVKNGKEIRMWVLRLSVSDEDVEKWELVKEAEPLDSLVGK</sequence>
<dbReference type="PANTHER" id="PTHR43328">
    <property type="entry name" value="ACETYLTRANSFERASE-RELATED"/>
    <property type="match status" value="1"/>
</dbReference>
<gene>
    <name evidence="3" type="ORF">EC957_007231</name>
</gene>
<evidence type="ECO:0000259" key="2">
    <source>
        <dbReference type="PROSITE" id="PS51186"/>
    </source>
</evidence>
<dbReference type="GO" id="GO:0016747">
    <property type="term" value="F:acyltransferase activity, transferring groups other than amino-acyl groups"/>
    <property type="evidence" value="ECO:0007669"/>
    <property type="project" value="InterPro"/>
</dbReference>
<accession>A0A9P6EXD1</accession>
<dbReference type="EMBL" id="JAAAXW010000333">
    <property type="protein sequence ID" value="KAF9538112.1"/>
    <property type="molecule type" value="Genomic_DNA"/>
</dbReference>
<dbReference type="AlphaFoldDB" id="A0A9P6EXD1"/>
<dbReference type="SUPFAM" id="SSF55729">
    <property type="entry name" value="Acyl-CoA N-acyltransferases (Nat)"/>
    <property type="match status" value="1"/>
</dbReference>
<reference evidence="3" key="1">
    <citation type="journal article" date="2020" name="Fungal Divers.">
        <title>Resolving the Mortierellaceae phylogeny through synthesis of multi-gene phylogenetics and phylogenomics.</title>
        <authorList>
            <person name="Vandepol N."/>
            <person name="Liber J."/>
            <person name="Desiro A."/>
            <person name="Na H."/>
            <person name="Kennedy M."/>
            <person name="Barry K."/>
            <person name="Grigoriev I.V."/>
            <person name="Miller A.N."/>
            <person name="O'Donnell K."/>
            <person name="Stajich J.E."/>
            <person name="Bonito G."/>
        </authorList>
    </citation>
    <scope>NUCLEOTIDE SEQUENCE</scope>
    <source>
        <strain evidence="3">NRRL 2591</strain>
    </source>
</reference>
<dbReference type="Pfam" id="PF13302">
    <property type="entry name" value="Acetyltransf_3"/>
    <property type="match status" value="1"/>
</dbReference>
<evidence type="ECO:0000256" key="1">
    <source>
        <dbReference type="SAM" id="MobiDB-lite"/>
    </source>
</evidence>
<comment type="caution">
    <text evidence="3">The sequence shown here is derived from an EMBL/GenBank/DDBJ whole genome shotgun (WGS) entry which is preliminary data.</text>
</comment>
<dbReference type="PROSITE" id="PS51186">
    <property type="entry name" value="GNAT"/>
    <property type="match status" value="1"/>
</dbReference>
<evidence type="ECO:0000313" key="4">
    <source>
        <dbReference type="Proteomes" id="UP000723463"/>
    </source>
</evidence>
<protein>
    <recommendedName>
        <fullName evidence="2">N-acetyltransferase domain-containing protein</fullName>
    </recommendedName>
</protein>
<dbReference type="InterPro" id="IPR000182">
    <property type="entry name" value="GNAT_dom"/>
</dbReference>
<dbReference type="InterPro" id="IPR016181">
    <property type="entry name" value="Acyl_CoA_acyltransferase"/>
</dbReference>
<evidence type="ECO:0000313" key="3">
    <source>
        <dbReference type="EMBL" id="KAF9538112.1"/>
    </source>
</evidence>